<dbReference type="OrthoDB" id="194358at2759"/>
<feature type="compositionally biased region" description="Polar residues" evidence="4">
    <location>
        <begin position="748"/>
        <end position="787"/>
    </location>
</feature>
<dbReference type="InterPro" id="IPR002110">
    <property type="entry name" value="Ankyrin_rpt"/>
</dbReference>
<dbReference type="PROSITE" id="PS50297">
    <property type="entry name" value="ANK_REP_REGION"/>
    <property type="match status" value="7"/>
</dbReference>
<evidence type="ECO:0000313" key="6">
    <source>
        <dbReference type="Proteomes" id="UP000053958"/>
    </source>
</evidence>
<evidence type="ECO:0000256" key="2">
    <source>
        <dbReference type="ARBA" id="ARBA00023043"/>
    </source>
</evidence>
<dbReference type="Proteomes" id="UP000053958">
    <property type="component" value="Unassembled WGS sequence"/>
</dbReference>
<feature type="repeat" description="ANK" evidence="3">
    <location>
        <begin position="508"/>
        <end position="540"/>
    </location>
</feature>
<dbReference type="InterPro" id="IPR036770">
    <property type="entry name" value="Ankyrin_rpt-contain_sf"/>
</dbReference>
<keyword evidence="6" id="KW-1185">Reference proteome</keyword>
<feature type="repeat" description="ANK" evidence="3">
    <location>
        <begin position="442"/>
        <end position="474"/>
    </location>
</feature>
<reference evidence="5 6" key="1">
    <citation type="submission" date="2015-04" db="EMBL/GenBank/DDBJ databases">
        <authorList>
            <person name="Heijne W.H."/>
            <person name="Fedorova N.D."/>
            <person name="Nierman W.C."/>
            <person name="Vollebregt A.W."/>
            <person name="Zhao Z."/>
            <person name="Wu L."/>
            <person name="Kumar M."/>
            <person name="Stam H."/>
            <person name="van den Berg M.A."/>
            <person name="Pel H.J."/>
        </authorList>
    </citation>
    <scope>NUCLEOTIDE SEQUENCE [LARGE SCALE GENOMIC DNA]</scope>
    <source>
        <strain evidence="5 6">CBS 393.64</strain>
    </source>
</reference>
<accession>A0A0F4Z5B3</accession>
<dbReference type="SUPFAM" id="SSF48403">
    <property type="entry name" value="Ankyrin repeat"/>
    <property type="match status" value="1"/>
</dbReference>
<feature type="compositionally biased region" description="Low complexity" evidence="4">
    <location>
        <begin position="728"/>
        <end position="745"/>
    </location>
</feature>
<feature type="region of interest" description="Disordered" evidence="4">
    <location>
        <begin position="131"/>
        <end position="190"/>
    </location>
</feature>
<keyword evidence="2 3" id="KW-0040">ANK repeat</keyword>
<feature type="repeat" description="ANK" evidence="3">
    <location>
        <begin position="377"/>
        <end position="409"/>
    </location>
</feature>
<feature type="repeat" description="ANK" evidence="3">
    <location>
        <begin position="475"/>
        <end position="507"/>
    </location>
</feature>
<dbReference type="EMBL" id="LASV01000018">
    <property type="protein sequence ID" value="KKA25530.1"/>
    <property type="molecule type" value="Genomic_DNA"/>
</dbReference>
<dbReference type="SMART" id="SM00248">
    <property type="entry name" value="ANK"/>
    <property type="match status" value="10"/>
</dbReference>
<name>A0A0F4Z5B3_RASE3</name>
<feature type="region of interest" description="Disordered" evidence="4">
    <location>
        <begin position="819"/>
        <end position="903"/>
    </location>
</feature>
<dbReference type="Pfam" id="PF00023">
    <property type="entry name" value="Ank"/>
    <property type="match status" value="1"/>
</dbReference>
<feature type="repeat" description="ANK" evidence="3">
    <location>
        <begin position="409"/>
        <end position="441"/>
    </location>
</feature>
<dbReference type="STRING" id="1408163.A0A0F4Z5B3"/>
<feature type="compositionally biased region" description="Low complexity" evidence="4">
    <location>
        <begin position="846"/>
        <end position="882"/>
    </location>
</feature>
<dbReference type="RefSeq" id="XP_013332142.1">
    <property type="nucleotide sequence ID" value="XM_013476688.1"/>
</dbReference>
<dbReference type="AlphaFoldDB" id="A0A0F4Z5B3"/>
<organism evidence="5 6">
    <name type="scientific">Rasamsonia emersonii (strain ATCC 16479 / CBS 393.64 / IMI 116815)</name>
    <dbReference type="NCBI Taxonomy" id="1408163"/>
    <lineage>
        <taxon>Eukaryota</taxon>
        <taxon>Fungi</taxon>
        <taxon>Dikarya</taxon>
        <taxon>Ascomycota</taxon>
        <taxon>Pezizomycotina</taxon>
        <taxon>Eurotiomycetes</taxon>
        <taxon>Eurotiomycetidae</taxon>
        <taxon>Eurotiales</taxon>
        <taxon>Trichocomaceae</taxon>
        <taxon>Rasamsonia</taxon>
    </lineage>
</organism>
<gene>
    <name evidence="5" type="ORF">T310_0410</name>
</gene>
<protein>
    <submittedName>
        <fullName evidence="5">Ankyrin repeat protein</fullName>
    </submittedName>
</protein>
<feature type="compositionally biased region" description="Basic and acidic residues" evidence="4">
    <location>
        <begin position="825"/>
        <end position="834"/>
    </location>
</feature>
<evidence type="ECO:0000256" key="1">
    <source>
        <dbReference type="ARBA" id="ARBA00022737"/>
    </source>
</evidence>
<keyword evidence="1" id="KW-0677">Repeat</keyword>
<evidence type="ECO:0000256" key="3">
    <source>
        <dbReference type="PROSITE-ProRule" id="PRU00023"/>
    </source>
</evidence>
<evidence type="ECO:0000256" key="4">
    <source>
        <dbReference type="SAM" id="MobiDB-lite"/>
    </source>
</evidence>
<dbReference type="PANTHER" id="PTHR24126">
    <property type="entry name" value="ANKYRIN REPEAT, PH AND SEC7 DOMAIN CONTAINING PROTEIN SECG-RELATED"/>
    <property type="match status" value="1"/>
</dbReference>
<feature type="repeat" description="ANK" evidence="3">
    <location>
        <begin position="611"/>
        <end position="643"/>
    </location>
</feature>
<sequence length="903" mass="97818">MEVLSEEVAALTQEENTVLGFRTRVKVVWNDEMMKDLEDRLHAQVRALNLLLQACQCRSSSEQIELLRKVESRRITQKVADDTVTLRSRTSSAVGSQADSRSISNRLSSVGETTFDFDDTLASTDAYRRVLQHSQSRPDANPAIIRGPSRRTAITSSDEGYASQDAGTTTPARSLSTASSGGKSHVLRPSDPVLLANSRSKSVSLGANPVRPSDQNVRRWQSVNTPIRGNTVVRIQERKVAFGLSPTEHFESGELENIVVAQPRDGATAPAIVKAAQSGSRFDVEINRERPRHRGASHLFRRWTSRRKPRAAGLLSGLQSTTANLKQRGCFWPAMPKSIPEQTIKMTALHVAAKQGDVEMVSLLISQGADMDARDAAMMTALHYACEGWHLTVIELLLNNKANVDSPGSGRTPLICAAAAGQLLAVQMLLKRKATFRCPDEDGMTALHWAAFNGHVEIVELLSQKRGALSMVDSQGRTALHLAAMSGQFAVVEFLVRKNPPLDLRCQSGLNPLHYACIADSPEVVQLQLTSGADIEAQIEGTQQRPIHLAAAGRSVQLLSLLCERGASLEARDANGDRALCVACRHGYVAAVQKLLDYGSPLHLRFGARFHEDSPLCLAAMGGHLPVVSLLISRGASVLSKDEMGWLPMRYAAYYGHPEVLEVMIIHPTPLGSLLRGLGSPRTRTSTRSARDACSIFLRQAQRQHQTSFQPEVNPHDGFSQPLSHYQSASTSTSLPVSSSFASLPQELPSSLEQGLPSSTSTSPNRLNRGQQNHVQSQSTSVTNVDQNTSVADSNVVQQQLFPQQQPPQATPATFIQPQAGSRESQPEHGHNDADASPQRYSSIVSDNTPSPSLGSSSTPVSEAPRSIPIRTATTTAAAPPSVSSPPPISPLFHFSASLQLQR</sequence>
<comment type="caution">
    <text evidence="5">The sequence shown here is derived from an EMBL/GenBank/DDBJ whole genome shotgun (WGS) entry which is preliminary data.</text>
</comment>
<proteinExistence type="predicted"/>
<dbReference type="PRINTS" id="PR01415">
    <property type="entry name" value="ANKYRIN"/>
</dbReference>
<dbReference type="Pfam" id="PF12796">
    <property type="entry name" value="Ank_2"/>
    <property type="match status" value="3"/>
</dbReference>
<evidence type="ECO:0000313" key="5">
    <source>
        <dbReference type="EMBL" id="KKA25530.1"/>
    </source>
</evidence>
<feature type="region of interest" description="Disordered" evidence="4">
    <location>
        <begin position="705"/>
        <end position="787"/>
    </location>
</feature>
<dbReference type="GeneID" id="25312464"/>
<feature type="repeat" description="ANK" evidence="3">
    <location>
        <begin position="344"/>
        <end position="376"/>
    </location>
</feature>
<dbReference type="PROSITE" id="PS50088">
    <property type="entry name" value="ANK_REPEAT"/>
    <property type="match status" value="8"/>
</dbReference>
<feature type="compositionally biased region" description="Polar residues" evidence="4">
    <location>
        <begin position="165"/>
        <end position="182"/>
    </location>
</feature>
<dbReference type="Gene3D" id="1.25.40.20">
    <property type="entry name" value="Ankyrin repeat-containing domain"/>
    <property type="match status" value="4"/>
</dbReference>
<feature type="repeat" description="ANK" evidence="3">
    <location>
        <begin position="542"/>
        <end position="574"/>
    </location>
</feature>